<dbReference type="InterPro" id="IPR013830">
    <property type="entry name" value="SGNH_hydro"/>
</dbReference>
<gene>
    <name evidence="2" type="ORF">ACFS5P_01370</name>
</gene>
<dbReference type="PANTHER" id="PTHR14209:SF19">
    <property type="entry name" value="ISOAMYL ACETATE-HYDROLYZING ESTERASE 1 HOMOLOG"/>
    <property type="match status" value="1"/>
</dbReference>
<dbReference type="Pfam" id="PF13472">
    <property type="entry name" value="Lipase_GDSL_2"/>
    <property type="match status" value="1"/>
</dbReference>
<dbReference type="EMBL" id="JBHUPG010000001">
    <property type="protein sequence ID" value="MFD2910519.1"/>
    <property type="molecule type" value="Genomic_DNA"/>
</dbReference>
<dbReference type="Gene3D" id="3.40.50.1110">
    <property type="entry name" value="SGNH hydrolase"/>
    <property type="match status" value="1"/>
</dbReference>
<organism evidence="2 3">
    <name type="scientific">Jeotgalibacillus terrae</name>
    <dbReference type="NCBI Taxonomy" id="587735"/>
    <lineage>
        <taxon>Bacteria</taxon>
        <taxon>Bacillati</taxon>
        <taxon>Bacillota</taxon>
        <taxon>Bacilli</taxon>
        <taxon>Bacillales</taxon>
        <taxon>Caryophanaceae</taxon>
        <taxon>Jeotgalibacillus</taxon>
    </lineage>
</organism>
<feature type="domain" description="SGNH hydrolase-type esterase" evidence="1">
    <location>
        <begin position="5"/>
        <end position="196"/>
    </location>
</feature>
<proteinExistence type="predicted"/>
<dbReference type="Proteomes" id="UP001597561">
    <property type="component" value="Unassembled WGS sequence"/>
</dbReference>
<evidence type="ECO:0000313" key="3">
    <source>
        <dbReference type="Proteomes" id="UP001597561"/>
    </source>
</evidence>
<dbReference type="SUPFAM" id="SSF52266">
    <property type="entry name" value="SGNH hydrolase"/>
    <property type="match status" value="1"/>
</dbReference>
<dbReference type="GO" id="GO:0016787">
    <property type="term" value="F:hydrolase activity"/>
    <property type="evidence" value="ECO:0007669"/>
    <property type="project" value="UniProtKB-KW"/>
</dbReference>
<evidence type="ECO:0000259" key="1">
    <source>
        <dbReference type="Pfam" id="PF13472"/>
    </source>
</evidence>
<reference evidence="3" key="1">
    <citation type="journal article" date="2019" name="Int. J. Syst. Evol. Microbiol.">
        <title>The Global Catalogue of Microorganisms (GCM) 10K type strain sequencing project: providing services to taxonomists for standard genome sequencing and annotation.</title>
        <authorList>
            <consortium name="The Broad Institute Genomics Platform"/>
            <consortium name="The Broad Institute Genome Sequencing Center for Infectious Disease"/>
            <person name="Wu L."/>
            <person name="Ma J."/>
        </authorList>
    </citation>
    <scope>NUCLEOTIDE SEQUENCE [LARGE SCALE GENOMIC DNA]</scope>
    <source>
        <strain evidence="3">KCTC 13528</strain>
    </source>
</reference>
<keyword evidence="3" id="KW-1185">Reference proteome</keyword>
<comment type="caution">
    <text evidence="2">The sequence shown here is derived from an EMBL/GenBank/DDBJ whole genome shotgun (WGS) entry which is preliminary data.</text>
</comment>
<accession>A0ABW5ZC82</accession>
<dbReference type="InterPro" id="IPR036514">
    <property type="entry name" value="SGNH_hydro_sf"/>
</dbReference>
<dbReference type="InterPro" id="IPR045136">
    <property type="entry name" value="Iah1-like"/>
</dbReference>
<name>A0ABW5ZC82_9BACL</name>
<keyword evidence="2" id="KW-0378">Hydrolase</keyword>
<sequence length="212" mass="24185">MRIIALGDSNTKGEMLGDQNWTTLLAEITGTEVVNEGVNGHTTEDAKLRLESKDIYLNGDIVLFMFGTNDSVITELEEPKVSLTRFRENIIFFVKKLHEINLKPVLMTVIPLIEGSGEDGYYLSRHHSSFFKKISPREWVNQYNDIVREIAVSERVQLIDIWQHFITIAGEKEDLDTKLVDSRLIDSSGTHLTIEGAKEVYVKINKSLKQLY</sequence>
<protein>
    <submittedName>
        <fullName evidence="2">SGNH/GDSL hydrolase family protein</fullName>
    </submittedName>
</protein>
<dbReference type="RefSeq" id="WP_204730152.1">
    <property type="nucleotide sequence ID" value="NZ_JAFBDK010000014.1"/>
</dbReference>
<evidence type="ECO:0000313" key="2">
    <source>
        <dbReference type="EMBL" id="MFD2910519.1"/>
    </source>
</evidence>
<dbReference type="PANTHER" id="PTHR14209">
    <property type="entry name" value="ISOAMYL ACETATE-HYDROLYZING ESTERASE 1"/>
    <property type="match status" value="1"/>
</dbReference>